<dbReference type="GO" id="GO:0004364">
    <property type="term" value="F:glutathione transferase activity"/>
    <property type="evidence" value="ECO:0007669"/>
    <property type="project" value="TreeGrafter"/>
</dbReference>
<dbReference type="PANTHER" id="PTHR42943:SF2">
    <property type="entry name" value="GLUTATHIONE S-TRANSFERASE KAPPA 1"/>
    <property type="match status" value="1"/>
</dbReference>
<organism evidence="4 5">
    <name type="scientific">Sulfitobacter sediminilitoris</name>
    <dbReference type="NCBI Taxonomy" id="2698830"/>
    <lineage>
        <taxon>Bacteria</taxon>
        <taxon>Pseudomonadati</taxon>
        <taxon>Pseudomonadota</taxon>
        <taxon>Alphaproteobacteria</taxon>
        <taxon>Rhodobacterales</taxon>
        <taxon>Roseobacteraceae</taxon>
        <taxon>Sulfitobacter</taxon>
    </lineage>
</organism>
<dbReference type="GO" id="GO:0004602">
    <property type="term" value="F:glutathione peroxidase activity"/>
    <property type="evidence" value="ECO:0007669"/>
    <property type="project" value="TreeGrafter"/>
</dbReference>
<comment type="catalytic activity">
    <reaction evidence="1">
        <text>2-hydroxychromene-2-carboxylate = (3E)-4-(2-hydroxyphenyl)-2-oxobut-3-enoate</text>
        <dbReference type="Rhea" id="RHEA:27401"/>
        <dbReference type="ChEBI" id="CHEBI:59350"/>
        <dbReference type="ChEBI" id="CHEBI:59353"/>
        <dbReference type="EC" id="5.99.1.4"/>
    </reaction>
</comment>
<name>A0A6P0CBV3_9RHOB</name>
<dbReference type="GO" id="GO:0006749">
    <property type="term" value="P:glutathione metabolic process"/>
    <property type="evidence" value="ECO:0007669"/>
    <property type="project" value="TreeGrafter"/>
</dbReference>
<evidence type="ECO:0000259" key="3">
    <source>
        <dbReference type="Pfam" id="PF01323"/>
    </source>
</evidence>
<feature type="domain" description="DSBA-like thioredoxin" evidence="3">
    <location>
        <begin position="3"/>
        <end position="187"/>
    </location>
</feature>
<reference evidence="4 5" key="1">
    <citation type="submission" date="2020-01" db="EMBL/GenBank/DDBJ databases">
        <title>Sulfitobacter sediminilitoris sp. nov., isolated from a tidal flat.</title>
        <authorList>
            <person name="Park S."/>
            <person name="Yoon J.-H."/>
        </authorList>
    </citation>
    <scope>NUCLEOTIDE SEQUENCE [LARGE SCALE GENOMIC DNA]</scope>
    <source>
        <strain evidence="4 5">JBTF-M27</strain>
    </source>
</reference>
<dbReference type="Proteomes" id="UP000468591">
    <property type="component" value="Unassembled WGS sequence"/>
</dbReference>
<dbReference type="Gene3D" id="3.40.30.10">
    <property type="entry name" value="Glutaredoxin"/>
    <property type="match status" value="1"/>
</dbReference>
<feature type="active site" description="Nucleophile" evidence="2">
    <location>
        <position position="11"/>
    </location>
</feature>
<dbReference type="CDD" id="cd03022">
    <property type="entry name" value="DsbA_HCCA_Iso"/>
    <property type="match status" value="1"/>
</dbReference>
<evidence type="ECO:0000313" key="5">
    <source>
        <dbReference type="Proteomes" id="UP000468591"/>
    </source>
</evidence>
<evidence type="ECO:0000256" key="1">
    <source>
        <dbReference type="PIRNR" id="PIRNR006386"/>
    </source>
</evidence>
<evidence type="ECO:0000256" key="2">
    <source>
        <dbReference type="PIRSR" id="PIRSR006386-1"/>
    </source>
</evidence>
<dbReference type="GO" id="GO:1901170">
    <property type="term" value="P:naphthalene catabolic process"/>
    <property type="evidence" value="ECO:0007669"/>
    <property type="project" value="InterPro"/>
</dbReference>
<dbReference type="Pfam" id="PF01323">
    <property type="entry name" value="DSBA"/>
    <property type="match status" value="1"/>
</dbReference>
<sequence>MKLEIWFEFASTYSYLTVSRAEAMLRDAQIELVWRPFLLGPIFRDHGMDTSPFVLDPVKGRYMWRDMERRCEKYGLPFKRPGIFPVNGLKAARIMTAALDEPWCGAFARSVFTAQFARAADISNEHVLSVALEGHGVSPEPWLERAQDPETKEALRATTERAQSIGIFGAPSMLVGDELFWGDDRLEDAITFACSECRQ</sequence>
<evidence type="ECO:0000313" key="4">
    <source>
        <dbReference type="EMBL" id="NEK21854.1"/>
    </source>
</evidence>
<keyword evidence="1 4" id="KW-0413">Isomerase</keyword>
<dbReference type="RefSeq" id="WP_164352733.1">
    <property type="nucleotide sequence ID" value="NZ_JAABNT010000003.1"/>
</dbReference>
<dbReference type="PANTHER" id="PTHR42943">
    <property type="entry name" value="GLUTATHIONE S-TRANSFERASE KAPPA"/>
    <property type="match status" value="1"/>
</dbReference>
<proteinExistence type="inferred from homology"/>
<comment type="caution">
    <text evidence="4">The sequence shown here is derived from an EMBL/GenBank/DDBJ whole genome shotgun (WGS) entry which is preliminary data.</text>
</comment>
<dbReference type="AlphaFoldDB" id="A0A6P0CBV3"/>
<dbReference type="InterPro" id="IPR036249">
    <property type="entry name" value="Thioredoxin-like_sf"/>
</dbReference>
<gene>
    <name evidence="4" type="ORF">GV827_05485</name>
</gene>
<dbReference type="InterPro" id="IPR044087">
    <property type="entry name" value="NahD-like"/>
</dbReference>
<accession>A0A6P0CBV3</accession>
<dbReference type="SUPFAM" id="SSF52833">
    <property type="entry name" value="Thioredoxin-like"/>
    <property type="match status" value="1"/>
</dbReference>
<keyword evidence="5" id="KW-1185">Reference proteome</keyword>
<protein>
    <recommendedName>
        <fullName evidence="1">2-hydroxychromene-2-carboxylate isomerase</fullName>
        <ecNumber evidence="1">5.99.1.4</ecNumber>
    </recommendedName>
</protein>
<dbReference type="InterPro" id="IPR051924">
    <property type="entry name" value="GST_Kappa/NadH"/>
</dbReference>
<comment type="similarity">
    <text evidence="1">Belongs to the GST superfamily. NadH family.</text>
</comment>
<dbReference type="GO" id="GO:0018845">
    <property type="term" value="F:2-hydroxychromene-2-carboxylate isomerase activity"/>
    <property type="evidence" value="ECO:0007669"/>
    <property type="project" value="UniProtKB-UniRule"/>
</dbReference>
<dbReference type="EC" id="5.99.1.4" evidence="1"/>
<dbReference type="InterPro" id="IPR001853">
    <property type="entry name" value="DSBA-like_thioredoxin_dom"/>
</dbReference>
<dbReference type="EMBL" id="JAABNT010000003">
    <property type="protein sequence ID" value="NEK21854.1"/>
    <property type="molecule type" value="Genomic_DNA"/>
</dbReference>
<dbReference type="PIRSF" id="PIRSF006386">
    <property type="entry name" value="HCCAis_GSTk"/>
    <property type="match status" value="1"/>
</dbReference>
<dbReference type="InterPro" id="IPR014440">
    <property type="entry name" value="HCCAis_GSTk"/>
</dbReference>